<protein>
    <submittedName>
        <fullName evidence="1">Uncharacterized protein</fullName>
    </submittedName>
</protein>
<proteinExistence type="predicted"/>
<keyword evidence="2" id="KW-1185">Reference proteome</keyword>
<evidence type="ECO:0000313" key="2">
    <source>
        <dbReference type="Proteomes" id="UP000199403"/>
    </source>
</evidence>
<reference evidence="2" key="1">
    <citation type="submission" date="2016-10" db="EMBL/GenBank/DDBJ databases">
        <authorList>
            <person name="Varghese N."/>
            <person name="Submissions S."/>
        </authorList>
    </citation>
    <scope>NUCLEOTIDE SEQUENCE [LARGE SCALE GENOMIC DNA]</scope>
    <source>
        <strain evidence="2">IBRC-M 10761</strain>
    </source>
</reference>
<evidence type="ECO:0000313" key="1">
    <source>
        <dbReference type="EMBL" id="SEI87725.1"/>
    </source>
</evidence>
<accession>A0A1H6UHY1</accession>
<dbReference type="EMBL" id="FNZH01000001">
    <property type="protein sequence ID" value="SEI87725.1"/>
    <property type="molecule type" value="Genomic_DNA"/>
</dbReference>
<dbReference type="Proteomes" id="UP000199403">
    <property type="component" value="Unassembled WGS sequence"/>
</dbReference>
<dbReference type="AlphaFoldDB" id="A0A1H6UHY1"/>
<name>A0A1H6UHY1_9BACT</name>
<organism evidence="1 2">
    <name type="scientific">Cyclobacterium xiamenense</name>
    <dbReference type="NCBI Taxonomy" id="1297121"/>
    <lineage>
        <taxon>Bacteria</taxon>
        <taxon>Pseudomonadati</taxon>
        <taxon>Bacteroidota</taxon>
        <taxon>Cytophagia</taxon>
        <taxon>Cytophagales</taxon>
        <taxon>Cyclobacteriaceae</taxon>
        <taxon>Cyclobacterium</taxon>
    </lineage>
</organism>
<sequence>MVSPGFKPLLVGVNRFAISLFFETRPGSLHELCLVLAYEVNVFAVNQWTMGWVCTSSVSVS</sequence>
<gene>
    <name evidence="1" type="ORF">SAMN05192553_101658</name>
</gene>